<reference evidence="1 2" key="1">
    <citation type="submission" date="2016-02" db="EMBL/GenBank/DDBJ databases">
        <title>Band-tailed pigeon sequencing and assembly.</title>
        <authorList>
            <person name="Soares A.E."/>
            <person name="Novak B.J."/>
            <person name="Rice E.S."/>
            <person name="O'Connell B."/>
            <person name="Chang D."/>
            <person name="Weber S."/>
            <person name="Shapiro B."/>
        </authorList>
    </citation>
    <scope>NUCLEOTIDE SEQUENCE [LARGE SCALE GENOMIC DNA]</scope>
    <source>
        <strain evidence="1">BTP2013</strain>
        <tissue evidence="1">Blood</tissue>
    </source>
</reference>
<dbReference type="EMBL" id="LSYS01001520">
    <property type="protein sequence ID" value="OPJ88565.1"/>
    <property type="molecule type" value="Genomic_DNA"/>
</dbReference>
<comment type="caution">
    <text evidence="1">The sequence shown here is derived from an EMBL/GenBank/DDBJ whole genome shotgun (WGS) entry which is preliminary data.</text>
</comment>
<evidence type="ECO:0000313" key="2">
    <source>
        <dbReference type="Proteomes" id="UP000190648"/>
    </source>
</evidence>
<accession>A0A1V4KW02</accession>
<name>A0A1V4KW02_PATFA</name>
<dbReference type="AlphaFoldDB" id="A0A1V4KW02"/>
<evidence type="ECO:0000313" key="1">
    <source>
        <dbReference type="EMBL" id="OPJ88565.1"/>
    </source>
</evidence>
<protein>
    <submittedName>
        <fullName evidence="1">Uncharacterized protein</fullName>
    </submittedName>
</protein>
<gene>
    <name evidence="1" type="ORF">AV530_003085</name>
</gene>
<sequence>MALVLWCSDPRAVLKGAERSRDLLYPDLTQESDIIPHGKLLVEVEKMGISADGKCRTAKANDKELCGKEKRGTEAVNTWSSSKEKPSLMGKSMVSAGCGNRAAALIGTTQLLAWKTPLARQAVEMLKDTSKA</sequence>
<keyword evidence="2" id="KW-1185">Reference proteome</keyword>
<organism evidence="1 2">
    <name type="scientific">Patagioenas fasciata monilis</name>
    <dbReference type="NCBI Taxonomy" id="372326"/>
    <lineage>
        <taxon>Eukaryota</taxon>
        <taxon>Metazoa</taxon>
        <taxon>Chordata</taxon>
        <taxon>Craniata</taxon>
        <taxon>Vertebrata</taxon>
        <taxon>Euteleostomi</taxon>
        <taxon>Archelosauria</taxon>
        <taxon>Archosauria</taxon>
        <taxon>Dinosauria</taxon>
        <taxon>Saurischia</taxon>
        <taxon>Theropoda</taxon>
        <taxon>Coelurosauria</taxon>
        <taxon>Aves</taxon>
        <taxon>Neognathae</taxon>
        <taxon>Neoaves</taxon>
        <taxon>Columbimorphae</taxon>
        <taxon>Columbiformes</taxon>
        <taxon>Columbidae</taxon>
        <taxon>Patagioenas</taxon>
    </lineage>
</organism>
<proteinExistence type="predicted"/>
<dbReference type="Proteomes" id="UP000190648">
    <property type="component" value="Unassembled WGS sequence"/>
</dbReference>